<dbReference type="Proteomes" id="UP001628193">
    <property type="component" value="Unassembled WGS sequence"/>
</dbReference>
<accession>A0ABQ0CDT6</accession>
<dbReference type="PROSITE" id="PS50005">
    <property type="entry name" value="TPR"/>
    <property type="match status" value="1"/>
</dbReference>
<dbReference type="InterPro" id="IPR011990">
    <property type="entry name" value="TPR-like_helical_dom_sf"/>
</dbReference>
<dbReference type="SUPFAM" id="SSF48452">
    <property type="entry name" value="TPR-like"/>
    <property type="match status" value="1"/>
</dbReference>
<gene>
    <name evidence="3" type="ORF">SIID45300_03223</name>
</gene>
<dbReference type="InterPro" id="IPR019734">
    <property type="entry name" value="TPR_rpt"/>
</dbReference>
<dbReference type="EMBL" id="BAAFGK010000005">
    <property type="protein sequence ID" value="GAB0058865.1"/>
    <property type="molecule type" value="Genomic_DNA"/>
</dbReference>
<dbReference type="PANTHER" id="PTHR41786:SF1">
    <property type="entry name" value="6-HYDROXYMETHYLPTERIN DIPHOSPHOKINASE MPTE-LIKE DOMAIN-CONTAINING PROTEIN"/>
    <property type="match status" value="1"/>
</dbReference>
<dbReference type="Gene3D" id="1.25.40.10">
    <property type="entry name" value="Tetratricopeptide repeat domain"/>
    <property type="match status" value="1"/>
</dbReference>
<organism evidence="3 4">
    <name type="scientific">Candidatus Magnetaquiglobus chichijimensis</name>
    <dbReference type="NCBI Taxonomy" id="3141448"/>
    <lineage>
        <taxon>Bacteria</taxon>
        <taxon>Pseudomonadati</taxon>
        <taxon>Pseudomonadota</taxon>
        <taxon>Magnetococcia</taxon>
        <taxon>Magnetococcales</taxon>
        <taxon>Candidatus Magnetaquicoccaceae</taxon>
        <taxon>Candidatus Magnetaquiglobus</taxon>
    </lineage>
</organism>
<dbReference type="Pfam" id="PF14559">
    <property type="entry name" value="TPR_19"/>
    <property type="match status" value="1"/>
</dbReference>
<evidence type="ECO:0000256" key="1">
    <source>
        <dbReference type="PROSITE-ProRule" id="PRU00339"/>
    </source>
</evidence>
<comment type="caution">
    <text evidence="3">The sequence shown here is derived from an EMBL/GenBank/DDBJ whole genome shotgun (WGS) entry which is preliminary data.</text>
</comment>
<evidence type="ECO:0000313" key="4">
    <source>
        <dbReference type="Proteomes" id="UP001628193"/>
    </source>
</evidence>
<sequence length="837" mass="95238">MQDTTRDMSLGPILMNRFGERYLPSINQEAFSRVGSENLFQQQYGDFFTRENALYLIVGADSGLLIQWLCKRRRPEGSRFVFIELPETRQVLETHRLLPGKLPPELIVTTAETWLAEAEAFSLRDYFYLDAVFLAKSLAVIDGVHDGYAGLLNEVERTFGQYRLQVGQEIGNRVFMLKGLENLAENRFPAGDLHQTFQGRSAILLAGGPSLPESFPWIRAHRDHLTVLAVARVADQLKGAGIIPDLFFAIDPHDVIFHQSKGMLAFWRESVLINMYHLNPTLLGQWRGRGAFMGTLFPWECPCNPVNVSYPGITVGHQALGMAVDMGFETIVMAGFDLCFSREGFTHAAGSVEQGIGPYIARGDLMVETNGGWMAETRHDFLNAIPSLAALARYAATRNCRVINPSPGSARIEGIAHLPWESLIPQPTSDTARDRLRQFLPEETSTSRVDHYRAIEQELASVRGVVVKVKELAVEGIDCNDGLFGRRGKKPNFKFKKRMDEIEVTLDETYREASRLVKKWGLGAMLRLSRPDKERAWSDEEVERTGRLYYEIYRDNATSLIKQLDVVRQRIRMRMEEERNRPDFKQMVKQWREDGQPGRALVFLDRRGWSVEDLPESVRAPFRQLIGEYESLLDKTDHDYKRYILAMQSSPQEVRAKAQALFRGRERERLVQFAAGLEQSTLEERIDYDHLLRGYLAELDGDMDGAMRALRQVTHAVLLPDALRQMFTIALRQGDMLTAVAVSQRLSDLSFLHVPHHAELLRINGQAEYAAAIYEEYLKVVRKDFVSMVKLARTYLELGRKEQAKATLERILAEDPDNQAVRTLLTDLERLGVEGEA</sequence>
<keyword evidence="4" id="KW-1185">Reference proteome</keyword>
<feature type="domain" description="6-hydroxymethylpterin diphosphokinase MptE-like" evidence="2">
    <location>
        <begin position="180"/>
        <end position="342"/>
    </location>
</feature>
<evidence type="ECO:0000313" key="3">
    <source>
        <dbReference type="EMBL" id="GAB0058865.1"/>
    </source>
</evidence>
<protein>
    <recommendedName>
        <fullName evidence="2">6-hydroxymethylpterin diphosphokinase MptE-like domain-containing protein</fullName>
    </recommendedName>
</protein>
<proteinExistence type="predicted"/>
<dbReference type="InterPro" id="IPR002826">
    <property type="entry name" value="MptE-like"/>
</dbReference>
<dbReference type="Pfam" id="PF01973">
    <property type="entry name" value="MptE-like"/>
    <property type="match status" value="1"/>
</dbReference>
<name>A0ABQ0CDT6_9PROT</name>
<feature type="repeat" description="TPR" evidence="1">
    <location>
        <begin position="785"/>
        <end position="818"/>
    </location>
</feature>
<reference evidence="3 4" key="1">
    <citation type="submission" date="2024-09" db="EMBL/GenBank/DDBJ databases">
        <title>Draft genome sequence of Candidatus Magnetaquicoccaceae bacterium FCR-1.</title>
        <authorList>
            <person name="Shimoshige H."/>
            <person name="Shimamura S."/>
            <person name="Taoka A."/>
            <person name="Kobayashi H."/>
            <person name="Maekawa T."/>
        </authorList>
    </citation>
    <scope>NUCLEOTIDE SEQUENCE [LARGE SCALE GENOMIC DNA]</scope>
    <source>
        <strain evidence="3 4">FCR-1</strain>
    </source>
</reference>
<keyword evidence="1" id="KW-0802">TPR repeat</keyword>
<dbReference type="PANTHER" id="PTHR41786">
    <property type="entry name" value="MOTILITY ACCESSORY FACTOR MAF"/>
    <property type="match status" value="1"/>
</dbReference>
<evidence type="ECO:0000259" key="2">
    <source>
        <dbReference type="Pfam" id="PF01973"/>
    </source>
</evidence>